<dbReference type="PANTHER" id="PTHR30024">
    <property type="entry name" value="ALIPHATIC SULFONATES-BINDING PROTEIN-RELATED"/>
    <property type="match status" value="1"/>
</dbReference>
<dbReference type="Proteomes" id="UP001239019">
    <property type="component" value="Unassembled WGS sequence"/>
</dbReference>
<dbReference type="Gene3D" id="3.40.190.10">
    <property type="entry name" value="Periplasmic binding protein-like II"/>
    <property type="match status" value="3"/>
</dbReference>
<feature type="domain" description="SsuA/THI5-like" evidence="4">
    <location>
        <begin position="13"/>
        <end position="226"/>
    </location>
</feature>
<gene>
    <name evidence="5" type="ORF">RBH19_11490</name>
</gene>
<keyword evidence="3" id="KW-0732">Signal</keyword>
<comment type="subcellular location">
    <subcellularLocation>
        <location evidence="1">Periplasm</location>
    </subcellularLocation>
</comment>
<evidence type="ECO:0000259" key="4">
    <source>
        <dbReference type="Pfam" id="PF09084"/>
    </source>
</evidence>
<evidence type="ECO:0000313" key="6">
    <source>
        <dbReference type="Proteomes" id="UP001239019"/>
    </source>
</evidence>
<protein>
    <submittedName>
        <fullName evidence="5">ABC transporter substrate-binding protein</fullName>
    </submittedName>
</protein>
<evidence type="ECO:0000313" key="5">
    <source>
        <dbReference type="EMBL" id="MDQ2070503.1"/>
    </source>
</evidence>
<comment type="caution">
    <text evidence="5">The sequence shown here is derived from an EMBL/GenBank/DDBJ whole genome shotgun (WGS) entry which is preliminary data.</text>
</comment>
<evidence type="ECO:0000256" key="3">
    <source>
        <dbReference type="ARBA" id="ARBA00022729"/>
    </source>
</evidence>
<evidence type="ECO:0000256" key="2">
    <source>
        <dbReference type="ARBA" id="ARBA00010742"/>
    </source>
</evidence>
<dbReference type="CDD" id="cd01008">
    <property type="entry name" value="PBP2_NrtA_SsuA_CpmA_like"/>
    <property type="match status" value="1"/>
</dbReference>
<dbReference type="PANTHER" id="PTHR30024:SF47">
    <property type="entry name" value="TAURINE-BINDING PERIPLASMIC PROTEIN"/>
    <property type="match status" value="1"/>
</dbReference>
<reference evidence="5 6" key="1">
    <citation type="submission" date="2023-08" db="EMBL/GenBank/DDBJ databases">
        <title>Whole-genome sequencing of halo(alkali)philic microorganisms from hypersaline lakes.</title>
        <authorList>
            <person name="Sorokin D.Y."/>
            <person name="Abbas B."/>
            <person name="Merkel A.Y."/>
        </authorList>
    </citation>
    <scope>NUCLEOTIDE SEQUENCE [LARGE SCALE GENOMIC DNA]</scope>
    <source>
        <strain evidence="5 6">AB-CW4</strain>
    </source>
</reference>
<sequence>MRLSGVIYLGDLPTLIAHEKGFFRAQGLELDVEFGVSGKDNLARLRAGELDFALMALTPLVLDVLNQSPTDDANAPLILANVSHSLGLNYVVARPDSGIESPADLPGRPFGVMPGTNAEFLLSRFARYHGIRIDEKDIRPMPTPEVHDALLEGSLEAGVLWEPWASQLESRLGEALVRFPVRQVYTARWVLVARRGVMDADPEAAEGLLRAYLNTVNFIERNQDEAIAIYARHAELSPDLVRRQWDGLIYGLTLNWALVTGIRQQAEWARANGLASVDSRLDVFSLIERRPLQRMAPTLVLLPGNPPVAGRAE</sequence>
<keyword evidence="6" id="KW-1185">Reference proteome</keyword>
<dbReference type="Pfam" id="PF09084">
    <property type="entry name" value="NMT1"/>
    <property type="match status" value="1"/>
</dbReference>
<organism evidence="5 6">
    <name type="scientific">Natronospira bacteriovora</name>
    <dbReference type="NCBI Taxonomy" id="3069753"/>
    <lineage>
        <taxon>Bacteria</taxon>
        <taxon>Pseudomonadati</taxon>
        <taxon>Pseudomonadota</taxon>
        <taxon>Gammaproteobacteria</taxon>
        <taxon>Natronospirales</taxon>
        <taxon>Natronospiraceae</taxon>
        <taxon>Natronospira</taxon>
    </lineage>
</organism>
<dbReference type="InterPro" id="IPR015168">
    <property type="entry name" value="SsuA/THI5"/>
</dbReference>
<evidence type="ECO:0000256" key="1">
    <source>
        <dbReference type="ARBA" id="ARBA00004418"/>
    </source>
</evidence>
<proteinExistence type="inferred from homology"/>
<comment type="similarity">
    <text evidence="2">Belongs to the bacterial solute-binding protein SsuA/TauA family.</text>
</comment>
<dbReference type="SUPFAM" id="SSF53850">
    <property type="entry name" value="Periplasmic binding protein-like II"/>
    <property type="match status" value="1"/>
</dbReference>
<name>A0ABU0W8Z6_9GAMM</name>
<accession>A0ABU0W8Z6</accession>
<dbReference type="RefSeq" id="WP_306729003.1">
    <property type="nucleotide sequence ID" value="NZ_JAVDDT010000008.1"/>
</dbReference>
<dbReference type="EMBL" id="JAVDDT010000008">
    <property type="protein sequence ID" value="MDQ2070503.1"/>
    <property type="molecule type" value="Genomic_DNA"/>
</dbReference>